<accession>A0A7J8B1V0</accession>
<sequence>MSPPPALSRYLESSLVKLSYLKVAQALVERVVGDSRGRDRCGCRVCVKARVRGLSQELVFLGEALGLGPAVPSRGHPAKEHCSCLRGSMWLWALQSGCRLVGSCARLLPGTPRDCSACRPGASGRRALGEGGRVADE</sequence>
<evidence type="ECO:0000313" key="1">
    <source>
        <dbReference type="EMBL" id="KAF6392435.1"/>
    </source>
</evidence>
<gene>
    <name evidence="1" type="ORF">mPipKuh1_007650</name>
</gene>
<comment type="caution">
    <text evidence="1">The sequence shown here is derived from an EMBL/GenBank/DDBJ whole genome shotgun (WGS) entry which is preliminary data.</text>
</comment>
<dbReference type="Proteomes" id="UP000558488">
    <property type="component" value="Unassembled WGS sequence"/>
</dbReference>
<protein>
    <submittedName>
        <fullName evidence="1">Uncharacterized protein</fullName>
    </submittedName>
</protein>
<dbReference type="EMBL" id="JACAGB010000001">
    <property type="protein sequence ID" value="KAF6392435.1"/>
    <property type="molecule type" value="Genomic_DNA"/>
</dbReference>
<proteinExistence type="predicted"/>
<evidence type="ECO:0000313" key="2">
    <source>
        <dbReference type="Proteomes" id="UP000558488"/>
    </source>
</evidence>
<dbReference type="AlphaFoldDB" id="A0A7J8B1V0"/>
<reference evidence="1 2" key="1">
    <citation type="journal article" date="2020" name="Nature">
        <title>Six reference-quality genomes reveal evolution of bat adaptations.</title>
        <authorList>
            <person name="Jebb D."/>
            <person name="Huang Z."/>
            <person name="Pippel M."/>
            <person name="Hughes G.M."/>
            <person name="Lavrichenko K."/>
            <person name="Devanna P."/>
            <person name="Winkler S."/>
            <person name="Jermiin L.S."/>
            <person name="Skirmuntt E.C."/>
            <person name="Katzourakis A."/>
            <person name="Burkitt-Gray L."/>
            <person name="Ray D.A."/>
            <person name="Sullivan K.A.M."/>
            <person name="Roscito J.G."/>
            <person name="Kirilenko B.M."/>
            <person name="Davalos L.M."/>
            <person name="Corthals A.P."/>
            <person name="Power M.L."/>
            <person name="Jones G."/>
            <person name="Ransome R.D."/>
            <person name="Dechmann D.K.N."/>
            <person name="Locatelli A.G."/>
            <person name="Puechmaille S.J."/>
            <person name="Fedrigo O."/>
            <person name="Jarvis E.D."/>
            <person name="Hiller M."/>
            <person name="Vernes S.C."/>
            <person name="Myers E.W."/>
            <person name="Teeling E.C."/>
        </authorList>
    </citation>
    <scope>NUCLEOTIDE SEQUENCE [LARGE SCALE GENOMIC DNA]</scope>
    <source>
        <strain evidence="1">MPipKuh1</strain>
        <tissue evidence="1">Flight muscle</tissue>
    </source>
</reference>
<keyword evidence="2" id="KW-1185">Reference proteome</keyword>
<organism evidence="1 2">
    <name type="scientific">Pipistrellus kuhlii</name>
    <name type="common">Kuhl's pipistrelle</name>
    <dbReference type="NCBI Taxonomy" id="59472"/>
    <lineage>
        <taxon>Eukaryota</taxon>
        <taxon>Metazoa</taxon>
        <taxon>Chordata</taxon>
        <taxon>Craniata</taxon>
        <taxon>Vertebrata</taxon>
        <taxon>Euteleostomi</taxon>
        <taxon>Mammalia</taxon>
        <taxon>Eutheria</taxon>
        <taxon>Laurasiatheria</taxon>
        <taxon>Chiroptera</taxon>
        <taxon>Yangochiroptera</taxon>
        <taxon>Vespertilionidae</taxon>
        <taxon>Pipistrellus</taxon>
    </lineage>
</organism>
<name>A0A7J8B1V0_PIPKU</name>